<feature type="transmembrane region" description="Helical" evidence="7">
    <location>
        <begin position="124"/>
        <end position="141"/>
    </location>
</feature>
<feature type="domain" description="EamA" evidence="8">
    <location>
        <begin position="150"/>
        <end position="287"/>
    </location>
</feature>
<feature type="transmembrane region" description="Helical" evidence="7">
    <location>
        <begin position="35"/>
        <end position="56"/>
    </location>
</feature>
<evidence type="ECO:0000256" key="6">
    <source>
        <dbReference type="ARBA" id="ARBA00023136"/>
    </source>
</evidence>
<evidence type="ECO:0000256" key="2">
    <source>
        <dbReference type="ARBA" id="ARBA00007362"/>
    </source>
</evidence>
<evidence type="ECO:0000256" key="7">
    <source>
        <dbReference type="SAM" id="Phobius"/>
    </source>
</evidence>
<dbReference type="Proteomes" id="UP001057291">
    <property type="component" value="Unassembled WGS sequence"/>
</dbReference>
<keyword evidence="10" id="KW-1185">Reference proteome</keyword>
<dbReference type="GO" id="GO:0005886">
    <property type="term" value="C:plasma membrane"/>
    <property type="evidence" value="ECO:0007669"/>
    <property type="project" value="UniProtKB-SubCell"/>
</dbReference>
<reference evidence="9" key="1">
    <citation type="journal article" date="2023" name="Int. J. Syst. Evol. Microbiol.">
        <title>Collibacillus ludicampi gen. nov., sp. nov., a new soil bacterium of the family Alicyclobacillaceae.</title>
        <authorList>
            <person name="Jojima T."/>
            <person name="Ioku Y."/>
            <person name="Fukuta Y."/>
            <person name="Shirasaka N."/>
            <person name="Matsumura Y."/>
            <person name="Mori M."/>
        </authorList>
    </citation>
    <scope>NUCLEOTIDE SEQUENCE</scope>
    <source>
        <strain evidence="9">TP075</strain>
    </source>
</reference>
<feature type="transmembrane region" description="Helical" evidence="7">
    <location>
        <begin position="215"/>
        <end position="234"/>
    </location>
</feature>
<keyword evidence="6 7" id="KW-0472">Membrane</keyword>
<dbReference type="InterPro" id="IPR037185">
    <property type="entry name" value="EmrE-like"/>
</dbReference>
<feature type="transmembrane region" description="Helical" evidence="7">
    <location>
        <begin position="246"/>
        <end position="266"/>
    </location>
</feature>
<dbReference type="Pfam" id="PF00892">
    <property type="entry name" value="EamA"/>
    <property type="match status" value="2"/>
</dbReference>
<evidence type="ECO:0000313" key="10">
    <source>
        <dbReference type="Proteomes" id="UP001057291"/>
    </source>
</evidence>
<keyword evidence="3" id="KW-1003">Cell membrane</keyword>
<evidence type="ECO:0000256" key="3">
    <source>
        <dbReference type="ARBA" id="ARBA00022475"/>
    </source>
</evidence>
<protein>
    <submittedName>
        <fullName evidence="9">Membrane protein</fullName>
    </submittedName>
</protein>
<dbReference type="SUPFAM" id="SSF103481">
    <property type="entry name" value="Multidrug resistance efflux transporter EmrE"/>
    <property type="match status" value="2"/>
</dbReference>
<comment type="subcellular location">
    <subcellularLocation>
        <location evidence="1">Cell membrane</location>
        <topology evidence="1">Multi-pass membrane protein</topology>
    </subcellularLocation>
</comment>
<sequence>MGKSLFADLILLLVTLVWGATFVMVKNAVSLLPPFTFNAVRFLLASVVLGLIVWIMNRSVWRSFNRDLMKAGIQIGIWLFAGYAFQTFGLMYTTSSKAGFITGLSVVLVPLFSFWLFRQKIRKQTIAGVCIATVGLSLISFNKAESVNCGDLLVLLCAFSFAMHIITVSRYASKFSAFLLGFVQITTVGIFNALAALIFEKWRIVFQMDILMSPHVLYALMVTSVFATAFAFVAQSQFQKFTTATRTALIFSMEPVFAAVTAYLWANEILSPQAIIGSLCILTGMILAELGGDDSGGSTHATEHV</sequence>
<feature type="transmembrane region" description="Helical" evidence="7">
    <location>
        <begin position="178"/>
        <end position="199"/>
    </location>
</feature>
<evidence type="ECO:0000259" key="8">
    <source>
        <dbReference type="Pfam" id="PF00892"/>
    </source>
</evidence>
<keyword evidence="4 7" id="KW-0812">Transmembrane</keyword>
<dbReference type="EMBL" id="BOQE01000001">
    <property type="protein sequence ID" value="GIM44640.1"/>
    <property type="molecule type" value="Genomic_DNA"/>
</dbReference>
<name>A0AAV4LA42_9BACL</name>
<dbReference type="PANTHER" id="PTHR42920">
    <property type="entry name" value="OS03G0707200 PROTEIN-RELATED"/>
    <property type="match status" value="1"/>
</dbReference>
<feature type="transmembrane region" description="Helical" evidence="7">
    <location>
        <begin position="153"/>
        <end position="171"/>
    </location>
</feature>
<organism evidence="9 10">
    <name type="scientific">Collibacillus ludicampi</name>
    <dbReference type="NCBI Taxonomy" id="2771369"/>
    <lineage>
        <taxon>Bacteria</taxon>
        <taxon>Bacillati</taxon>
        <taxon>Bacillota</taxon>
        <taxon>Bacilli</taxon>
        <taxon>Bacillales</taxon>
        <taxon>Alicyclobacillaceae</taxon>
        <taxon>Collibacillus</taxon>
    </lineage>
</organism>
<evidence type="ECO:0000313" key="9">
    <source>
        <dbReference type="EMBL" id="GIM44640.1"/>
    </source>
</evidence>
<dbReference type="InterPro" id="IPR051258">
    <property type="entry name" value="Diverse_Substrate_Transporter"/>
</dbReference>
<feature type="transmembrane region" description="Helical" evidence="7">
    <location>
        <begin position="272"/>
        <end position="290"/>
    </location>
</feature>
<evidence type="ECO:0000256" key="5">
    <source>
        <dbReference type="ARBA" id="ARBA00022989"/>
    </source>
</evidence>
<evidence type="ECO:0000256" key="1">
    <source>
        <dbReference type="ARBA" id="ARBA00004651"/>
    </source>
</evidence>
<evidence type="ECO:0000256" key="4">
    <source>
        <dbReference type="ARBA" id="ARBA00022692"/>
    </source>
</evidence>
<keyword evidence="5 7" id="KW-1133">Transmembrane helix</keyword>
<comment type="similarity">
    <text evidence="2">Belongs to the EamA transporter family.</text>
</comment>
<gene>
    <name evidence="9" type="ORF">DNHGIG_01890</name>
</gene>
<accession>A0AAV4LA42</accession>
<comment type="caution">
    <text evidence="9">The sequence shown here is derived from an EMBL/GenBank/DDBJ whole genome shotgun (WGS) entry which is preliminary data.</text>
</comment>
<dbReference type="InterPro" id="IPR000620">
    <property type="entry name" value="EamA_dom"/>
</dbReference>
<feature type="transmembrane region" description="Helical" evidence="7">
    <location>
        <begin position="98"/>
        <end position="117"/>
    </location>
</feature>
<feature type="transmembrane region" description="Helical" evidence="7">
    <location>
        <begin position="68"/>
        <end position="92"/>
    </location>
</feature>
<dbReference type="PANTHER" id="PTHR42920:SF5">
    <property type="entry name" value="EAMA DOMAIN-CONTAINING PROTEIN"/>
    <property type="match status" value="1"/>
</dbReference>
<feature type="domain" description="EamA" evidence="8">
    <location>
        <begin position="6"/>
        <end position="140"/>
    </location>
</feature>
<dbReference type="RefSeq" id="WP_282197910.1">
    <property type="nucleotide sequence ID" value="NZ_BOQE01000001.1"/>
</dbReference>
<dbReference type="AlphaFoldDB" id="A0AAV4LA42"/>
<proteinExistence type="inferred from homology"/>